<dbReference type="EMBL" id="MLQQ01000058">
    <property type="protein sequence ID" value="OIJ07625.1"/>
    <property type="molecule type" value="Genomic_DNA"/>
</dbReference>
<sequence>MQNNNAEKLQSVIGDDLFPTVHHISDVKQVLEEMKTNAQELQEWQIRALIFIKQLGQNKYLHPEGDPYKEITKMIMEGKVLVADPSYYLDTIEALIPKPPKPIVMAEKAGKGEK</sequence>
<accession>A0A1S2L7S2</accession>
<proteinExistence type="predicted"/>
<dbReference type="RefSeq" id="WP_071314813.1">
    <property type="nucleotide sequence ID" value="NZ_MLQQ01000058.1"/>
</dbReference>
<comment type="caution">
    <text evidence="1">The sequence shown here is derived from an EMBL/GenBank/DDBJ whole genome shotgun (WGS) entry which is preliminary data.</text>
</comment>
<gene>
    <name evidence="1" type="ORF">BKP35_18225</name>
</gene>
<protein>
    <submittedName>
        <fullName evidence="1">Uncharacterized protein</fullName>
    </submittedName>
</protein>
<dbReference type="Proteomes" id="UP000180098">
    <property type="component" value="Unassembled WGS sequence"/>
</dbReference>
<dbReference type="AlphaFoldDB" id="A0A1S2L7S2"/>
<evidence type="ECO:0000313" key="1">
    <source>
        <dbReference type="EMBL" id="OIJ07625.1"/>
    </source>
</evidence>
<name>A0A1S2L7S2_9BACI</name>
<evidence type="ECO:0000313" key="2">
    <source>
        <dbReference type="Proteomes" id="UP000180098"/>
    </source>
</evidence>
<organism evidence="1 2">
    <name type="scientific">Anaerobacillus arseniciselenatis</name>
    <dbReference type="NCBI Taxonomy" id="85682"/>
    <lineage>
        <taxon>Bacteria</taxon>
        <taxon>Bacillati</taxon>
        <taxon>Bacillota</taxon>
        <taxon>Bacilli</taxon>
        <taxon>Bacillales</taxon>
        <taxon>Bacillaceae</taxon>
        <taxon>Anaerobacillus</taxon>
    </lineage>
</organism>
<reference evidence="1 2" key="1">
    <citation type="submission" date="2016-10" db="EMBL/GenBank/DDBJ databases">
        <title>Draft genome sequences of four alkaliphilic bacteria belonging to the Anaerobacillus genus.</title>
        <authorList>
            <person name="Bassil N.M."/>
            <person name="Lloyd J.R."/>
        </authorList>
    </citation>
    <scope>NUCLEOTIDE SEQUENCE [LARGE SCALE GENOMIC DNA]</scope>
    <source>
        <strain evidence="1 2">DSM 15340</strain>
    </source>
</reference>
<dbReference type="OrthoDB" id="2623638at2"/>
<keyword evidence="2" id="KW-1185">Reference proteome</keyword>